<dbReference type="GeneID" id="73343426"/>
<dbReference type="EMBL" id="CP019477">
    <property type="protein sequence ID" value="UQC83942.1"/>
    <property type="molecule type" value="Genomic_DNA"/>
</dbReference>
<accession>A0A9Q8SWK3</accession>
<evidence type="ECO:0000313" key="2">
    <source>
        <dbReference type="EMBL" id="UQC83942.1"/>
    </source>
</evidence>
<evidence type="ECO:0000313" key="3">
    <source>
        <dbReference type="Proteomes" id="UP000830671"/>
    </source>
</evidence>
<dbReference type="AlphaFoldDB" id="A0A9Q8SWK3"/>
<sequence length="84" mass="9272">MFVRLINYTTKLVRKGFCHIENNIKLLPQFVSLGSWKIAHSLNYFGTENTVPVVGADSRTDVSSTASPISEVTTRSNGSGKRQV</sequence>
<dbReference type="RefSeq" id="XP_049145560.1">
    <property type="nucleotide sequence ID" value="XM_049288416.1"/>
</dbReference>
<gene>
    <name evidence="2" type="ORF">CLUP02_09438</name>
</gene>
<evidence type="ECO:0000256" key="1">
    <source>
        <dbReference type="SAM" id="MobiDB-lite"/>
    </source>
</evidence>
<reference evidence="2" key="1">
    <citation type="journal article" date="2021" name="Mol. Plant Microbe Interact.">
        <title>Complete Genome Sequence of the Plant-Pathogenic Fungus Colletotrichum lupini.</title>
        <authorList>
            <person name="Baroncelli R."/>
            <person name="Pensec F."/>
            <person name="Da Lio D."/>
            <person name="Boufleur T."/>
            <person name="Vicente I."/>
            <person name="Sarrocco S."/>
            <person name="Picot A."/>
            <person name="Baraldi E."/>
            <person name="Sukno S."/>
            <person name="Thon M."/>
            <person name="Le Floch G."/>
        </authorList>
    </citation>
    <scope>NUCLEOTIDE SEQUENCE</scope>
    <source>
        <strain evidence="2">IMI 504893</strain>
    </source>
</reference>
<name>A0A9Q8SWK3_9PEZI</name>
<feature type="compositionally biased region" description="Polar residues" evidence="1">
    <location>
        <begin position="61"/>
        <end position="84"/>
    </location>
</feature>
<proteinExistence type="predicted"/>
<dbReference type="Proteomes" id="UP000830671">
    <property type="component" value="Chromosome 5"/>
</dbReference>
<organism evidence="2 3">
    <name type="scientific">Colletotrichum lupini</name>
    <dbReference type="NCBI Taxonomy" id="145971"/>
    <lineage>
        <taxon>Eukaryota</taxon>
        <taxon>Fungi</taxon>
        <taxon>Dikarya</taxon>
        <taxon>Ascomycota</taxon>
        <taxon>Pezizomycotina</taxon>
        <taxon>Sordariomycetes</taxon>
        <taxon>Hypocreomycetidae</taxon>
        <taxon>Glomerellales</taxon>
        <taxon>Glomerellaceae</taxon>
        <taxon>Colletotrichum</taxon>
        <taxon>Colletotrichum acutatum species complex</taxon>
    </lineage>
</organism>
<protein>
    <submittedName>
        <fullName evidence="2">Uncharacterized protein</fullName>
    </submittedName>
</protein>
<keyword evidence="3" id="KW-1185">Reference proteome</keyword>
<dbReference type="KEGG" id="clup:CLUP02_09438"/>
<feature type="region of interest" description="Disordered" evidence="1">
    <location>
        <begin position="59"/>
        <end position="84"/>
    </location>
</feature>